<dbReference type="AlphaFoldDB" id="A0AA40SZT8"/>
<feature type="domain" description="HTH marR-type" evidence="1">
    <location>
        <begin position="16"/>
        <end position="147"/>
    </location>
</feature>
<gene>
    <name evidence="2" type="ORF">FNW02_21310</name>
</gene>
<dbReference type="InterPro" id="IPR036388">
    <property type="entry name" value="WH-like_DNA-bd_sf"/>
</dbReference>
<name>A0AA40SZT8_9NOST</name>
<comment type="caution">
    <text evidence="2">The sequence shown here is derived from an EMBL/GenBank/DDBJ whole genome shotgun (WGS) entry which is preliminary data.</text>
</comment>
<dbReference type="SUPFAM" id="SSF46785">
    <property type="entry name" value="Winged helix' DNA-binding domain"/>
    <property type="match status" value="1"/>
</dbReference>
<organism evidence="2 3">
    <name type="scientific">Komarekiella delphini-convector SJRDD-AB1</name>
    <dbReference type="NCBI Taxonomy" id="2593771"/>
    <lineage>
        <taxon>Bacteria</taxon>
        <taxon>Bacillati</taxon>
        <taxon>Cyanobacteriota</taxon>
        <taxon>Cyanophyceae</taxon>
        <taxon>Nostocales</taxon>
        <taxon>Nostocaceae</taxon>
        <taxon>Komarekiella</taxon>
        <taxon>Komarekiella delphini-convector</taxon>
    </lineage>
</organism>
<dbReference type="SMART" id="SM00347">
    <property type="entry name" value="HTH_MARR"/>
    <property type="match status" value="1"/>
</dbReference>
<dbReference type="Pfam" id="PF01047">
    <property type="entry name" value="MarR"/>
    <property type="match status" value="1"/>
</dbReference>
<dbReference type="Gene3D" id="1.10.10.10">
    <property type="entry name" value="Winged helix-like DNA-binding domain superfamily/Winged helix DNA-binding domain"/>
    <property type="match status" value="1"/>
</dbReference>
<dbReference type="Proteomes" id="UP001165986">
    <property type="component" value="Unassembled WGS sequence"/>
</dbReference>
<protein>
    <submittedName>
        <fullName evidence="2">Winged helix-turn-helix transcriptional regulator</fullName>
    </submittedName>
</protein>
<dbReference type="EMBL" id="VJXY01000025">
    <property type="protein sequence ID" value="MBD6618293.1"/>
    <property type="molecule type" value="Genomic_DNA"/>
</dbReference>
<evidence type="ECO:0000313" key="3">
    <source>
        <dbReference type="Proteomes" id="UP001165986"/>
    </source>
</evidence>
<dbReference type="PANTHER" id="PTHR33164">
    <property type="entry name" value="TRANSCRIPTIONAL REGULATOR, MARR FAMILY"/>
    <property type="match status" value="1"/>
</dbReference>
<proteinExistence type="predicted"/>
<evidence type="ECO:0000259" key="1">
    <source>
        <dbReference type="PROSITE" id="PS50995"/>
    </source>
</evidence>
<dbReference type="InterPro" id="IPR000835">
    <property type="entry name" value="HTH_MarR-typ"/>
</dbReference>
<dbReference type="PROSITE" id="PS50995">
    <property type="entry name" value="HTH_MARR_2"/>
    <property type="match status" value="1"/>
</dbReference>
<dbReference type="InterPro" id="IPR039422">
    <property type="entry name" value="MarR/SlyA-like"/>
</dbReference>
<dbReference type="RefSeq" id="WP_191759507.1">
    <property type="nucleotide sequence ID" value="NZ_VJXY01000025.1"/>
</dbReference>
<reference evidence="2" key="1">
    <citation type="submission" date="2019-07" db="EMBL/GenBank/DDBJ databases">
        <title>Toxilogical consequences of a new and cryptic species of cyanobacteria (Komarekiella delphini-convector) recovered from the epidermis of a bottlenose dolphin and 1500 ft. in the air.</title>
        <authorList>
            <person name="Brown A.O."/>
            <person name="Dvorak P."/>
            <person name="Villanueva C.D."/>
            <person name="Foss A.J."/>
            <person name="Garvey A.D."/>
            <person name="Gibson Q.A."/>
            <person name="Johansen J.R."/>
            <person name="Casamatta D.A."/>
        </authorList>
    </citation>
    <scope>NUCLEOTIDE SEQUENCE</scope>
    <source>
        <strain evidence="2">SJRDD-AB1</strain>
    </source>
</reference>
<sequence length="152" mass="17055">MEDQVTQLTQLKKVGTTCTCFNLRKASRVITHLFDEVLQPSGLLVNQFTLMVAISLVGSMTITHLAQELVLDRTTLTRNLKPLERQGFIQIQPGQDQRMRVVSLTPQGQEALAKALPLWEVAQTRIVEQLGQERWNTLLSGLSDTVSLLRDS</sequence>
<dbReference type="PANTHER" id="PTHR33164:SF105">
    <property type="entry name" value="TRANSCRIPTIONAL REPRESSOR PROTEIN-RELATED"/>
    <property type="match status" value="1"/>
</dbReference>
<accession>A0AA40SZT8</accession>
<dbReference type="GO" id="GO:0003700">
    <property type="term" value="F:DNA-binding transcription factor activity"/>
    <property type="evidence" value="ECO:0007669"/>
    <property type="project" value="InterPro"/>
</dbReference>
<keyword evidence="3" id="KW-1185">Reference proteome</keyword>
<evidence type="ECO:0000313" key="2">
    <source>
        <dbReference type="EMBL" id="MBD6618293.1"/>
    </source>
</evidence>
<dbReference type="InterPro" id="IPR036390">
    <property type="entry name" value="WH_DNA-bd_sf"/>
</dbReference>
<dbReference type="GO" id="GO:0006950">
    <property type="term" value="P:response to stress"/>
    <property type="evidence" value="ECO:0007669"/>
    <property type="project" value="TreeGrafter"/>
</dbReference>